<dbReference type="Proteomes" id="UP000615234">
    <property type="component" value="Unassembled WGS sequence"/>
</dbReference>
<feature type="transmembrane region" description="Helical" evidence="7">
    <location>
        <begin position="496"/>
        <end position="516"/>
    </location>
</feature>
<feature type="transmembrane region" description="Helical" evidence="7">
    <location>
        <begin position="326"/>
        <end position="346"/>
    </location>
</feature>
<proteinExistence type="predicted"/>
<dbReference type="PANTHER" id="PTHR30619:SF1">
    <property type="entry name" value="RECOMBINATION PROTEIN 2"/>
    <property type="match status" value="1"/>
</dbReference>
<evidence type="ECO:0000259" key="8">
    <source>
        <dbReference type="SMART" id="SM00849"/>
    </source>
</evidence>
<accession>A0A8I0DUV3</accession>
<dbReference type="GO" id="GO:0005886">
    <property type="term" value="C:plasma membrane"/>
    <property type="evidence" value="ECO:0007669"/>
    <property type="project" value="UniProtKB-SubCell"/>
</dbReference>
<dbReference type="InterPro" id="IPR052159">
    <property type="entry name" value="Competence_DNA_uptake"/>
</dbReference>
<keyword evidence="2" id="KW-1003">Cell membrane</keyword>
<feature type="transmembrane region" description="Helical" evidence="7">
    <location>
        <begin position="253"/>
        <end position="272"/>
    </location>
</feature>
<evidence type="ECO:0000256" key="2">
    <source>
        <dbReference type="ARBA" id="ARBA00022475"/>
    </source>
</evidence>
<feature type="transmembrane region" description="Helical" evidence="7">
    <location>
        <begin position="405"/>
        <end position="424"/>
    </location>
</feature>
<name>A0A8I0DUV3_9FIRM</name>
<evidence type="ECO:0000256" key="5">
    <source>
        <dbReference type="ARBA" id="ARBA00023136"/>
    </source>
</evidence>
<organism evidence="9 10">
    <name type="scientific">Coprococcus hominis</name>
    <name type="common">ex Liu et al. 2022</name>
    <dbReference type="NCBI Taxonomy" id="2763039"/>
    <lineage>
        <taxon>Bacteria</taxon>
        <taxon>Bacillati</taxon>
        <taxon>Bacillota</taxon>
        <taxon>Clostridia</taxon>
        <taxon>Lachnospirales</taxon>
        <taxon>Lachnospiraceae</taxon>
        <taxon>Coprococcus</taxon>
    </lineage>
</organism>
<feature type="transmembrane region" description="Helical" evidence="7">
    <location>
        <begin position="352"/>
        <end position="369"/>
    </location>
</feature>
<feature type="domain" description="Metallo-beta-lactamase" evidence="8">
    <location>
        <begin position="599"/>
        <end position="807"/>
    </location>
</feature>
<dbReference type="InterPro" id="IPR025405">
    <property type="entry name" value="DUF4131"/>
</dbReference>
<dbReference type="SUPFAM" id="SSF56281">
    <property type="entry name" value="Metallo-hydrolase/oxidoreductase"/>
    <property type="match status" value="1"/>
</dbReference>
<comment type="caution">
    <text evidence="9">The sequence shown here is derived from an EMBL/GenBank/DDBJ whole genome shotgun (WGS) entry which is preliminary data.</text>
</comment>
<feature type="compositionally biased region" description="Basic and acidic residues" evidence="6">
    <location>
        <begin position="28"/>
        <end position="50"/>
    </location>
</feature>
<feature type="transmembrane region" description="Helical" evidence="7">
    <location>
        <begin position="457"/>
        <end position="476"/>
    </location>
</feature>
<dbReference type="AlphaFoldDB" id="A0A8I0DUV3"/>
<feature type="region of interest" description="Disordered" evidence="6">
    <location>
        <begin position="17"/>
        <end position="50"/>
    </location>
</feature>
<keyword evidence="5 7" id="KW-0472">Membrane</keyword>
<sequence length="854" mass="94800">MAAMIVAAFFLFTGEKGQKQGKRQKQQKQKEESGRDEKIRMSDRRRQTKRSVDVKRTVRVTVGILIYVLFAGMGYMNINILHEQEQYASRLNGCSGTISGTIYEIKETENRQQVFIKIVDAREMSGEEWTGFHENMKLLVYVEKGITLYPGQEAVFAGRFEQPEHAGNPGAFDAYRYYRSQGIFLILSDAELQKTGKQYSHIRAGLRKLRKRISDVIGNLYGEEDASVIRAMLLGERQGMDGGVKRMYQLNGIAHILAISALHIAIIGMTLYRRMRKWGVSYWSAGIGCSILVILYGQMTGLAGSTMRAIIMMGLLLFGKAIGRSVDLLTSTGIAGVWMAVINPYVVLDAGFQLSFAAVTGLAVIVPVLQRVFSKRGSADLINKLGAGTVLQHIFGAGEKIRQSLTVSMATFLATLPVIVYYYYQFPLYGILLNLIVVPCVSIVLTGGIGTVICGCISLQAAGWLTIPVKGILWLYEMLCQGMERLPGAYINIGHIPVKLVVVYYIALLLGLYFMVEVRTDRDSSSDSTQSQKTVRKIKCRIRRKQTAWKDCNQQTIKEWKHRKIRYGVAGMLVMLAFGMYAGCTLDRPFTVTFLDVGQGDGILIRTEQGTNIMIDGGSSDNEKVGEYVLLPALRYYGMVDLDYVFVTHGDQDHISGLLDLYELEHTGIRIRNLVVAKYGDREGLQELINQAEQHGTEVLYMDAGSIFSEPETGASGTFRISCIYPRESDVHADANEASLVLQASIDSFHLLFTGDAGEIAEQQMAETGRLDAVDILKVGHHGSRYATSEAFLQYIKPQYAVISCGKKNRYGHPHEETLTRLQAAGAEVYRTDSSGAVILQIRAGKIMLHGYGG</sequence>
<feature type="transmembrane region" description="Helical" evidence="7">
    <location>
        <begin position="565"/>
        <end position="583"/>
    </location>
</feature>
<evidence type="ECO:0000256" key="4">
    <source>
        <dbReference type="ARBA" id="ARBA00022989"/>
    </source>
</evidence>
<evidence type="ECO:0000313" key="9">
    <source>
        <dbReference type="EMBL" id="MBC5663460.1"/>
    </source>
</evidence>
<evidence type="ECO:0000256" key="7">
    <source>
        <dbReference type="SAM" id="Phobius"/>
    </source>
</evidence>
<dbReference type="InterPro" id="IPR001279">
    <property type="entry name" value="Metallo-B-lactamas"/>
</dbReference>
<dbReference type="PANTHER" id="PTHR30619">
    <property type="entry name" value="DNA INTERNALIZATION/COMPETENCE PROTEIN COMEC/REC2"/>
    <property type="match status" value="1"/>
</dbReference>
<gene>
    <name evidence="9" type="ORF">H8S09_11360</name>
</gene>
<dbReference type="InterPro" id="IPR036866">
    <property type="entry name" value="RibonucZ/Hydroxyglut_hydro"/>
</dbReference>
<evidence type="ECO:0000256" key="6">
    <source>
        <dbReference type="SAM" id="MobiDB-lite"/>
    </source>
</evidence>
<dbReference type="Pfam" id="PF00753">
    <property type="entry name" value="Lactamase_B"/>
    <property type="match status" value="1"/>
</dbReference>
<dbReference type="EMBL" id="JACOOX010000006">
    <property type="protein sequence ID" value="MBC5663460.1"/>
    <property type="molecule type" value="Genomic_DNA"/>
</dbReference>
<keyword evidence="4 7" id="KW-1133">Transmembrane helix</keyword>
<evidence type="ECO:0000256" key="1">
    <source>
        <dbReference type="ARBA" id="ARBA00004651"/>
    </source>
</evidence>
<feature type="transmembrane region" description="Helical" evidence="7">
    <location>
        <begin position="279"/>
        <end position="296"/>
    </location>
</feature>
<dbReference type="InterPro" id="IPR004477">
    <property type="entry name" value="ComEC_N"/>
</dbReference>
<dbReference type="Pfam" id="PF13567">
    <property type="entry name" value="DUF4131"/>
    <property type="match status" value="1"/>
</dbReference>
<feature type="transmembrane region" description="Helical" evidence="7">
    <location>
        <begin position="430"/>
        <end position="450"/>
    </location>
</feature>
<dbReference type="InterPro" id="IPR035681">
    <property type="entry name" value="ComA-like_MBL"/>
</dbReference>
<keyword evidence="3 7" id="KW-0812">Transmembrane</keyword>
<keyword evidence="10" id="KW-1185">Reference proteome</keyword>
<dbReference type="NCBIfam" id="TIGR00360">
    <property type="entry name" value="ComEC_N-term"/>
    <property type="match status" value="1"/>
</dbReference>
<evidence type="ECO:0000313" key="10">
    <source>
        <dbReference type="Proteomes" id="UP000615234"/>
    </source>
</evidence>
<protein>
    <submittedName>
        <fullName evidence="9">ComEC/Rec2 family competence protein</fullName>
    </submittedName>
</protein>
<dbReference type="Pfam" id="PF03772">
    <property type="entry name" value="Competence"/>
    <property type="match status" value="1"/>
</dbReference>
<reference evidence="9 10" key="1">
    <citation type="submission" date="2020-08" db="EMBL/GenBank/DDBJ databases">
        <title>Genome public.</title>
        <authorList>
            <person name="Liu C."/>
            <person name="Sun Q."/>
        </authorList>
    </citation>
    <scope>NUCLEOTIDE SEQUENCE [LARGE SCALE GENOMIC DNA]</scope>
    <source>
        <strain evidence="9 10">NSJ-10</strain>
    </source>
</reference>
<comment type="subcellular location">
    <subcellularLocation>
        <location evidence="1">Cell membrane</location>
        <topology evidence="1">Multi-pass membrane protein</topology>
    </subcellularLocation>
</comment>
<dbReference type="SMART" id="SM00849">
    <property type="entry name" value="Lactamase_B"/>
    <property type="match status" value="1"/>
</dbReference>
<dbReference type="Gene3D" id="3.60.15.10">
    <property type="entry name" value="Ribonuclease Z/Hydroxyacylglutathione hydrolase-like"/>
    <property type="match status" value="1"/>
</dbReference>
<dbReference type="CDD" id="cd07731">
    <property type="entry name" value="ComA-like_MBL-fold"/>
    <property type="match status" value="1"/>
</dbReference>
<evidence type="ECO:0000256" key="3">
    <source>
        <dbReference type="ARBA" id="ARBA00022692"/>
    </source>
</evidence>